<name>F4X428_ACREC</name>
<proteinExistence type="predicted"/>
<reference evidence="2" key="1">
    <citation type="submission" date="2011-02" db="EMBL/GenBank/DDBJ databases">
        <title>The genome of the leaf-cutting ant Acromyrmex echinatior suggests key adaptations to social evolution and fungus farming.</title>
        <authorList>
            <person name="Nygaard S."/>
            <person name="Zhang G."/>
        </authorList>
    </citation>
    <scope>NUCLEOTIDE SEQUENCE</scope>
</reference>
<dbReference type="EMBL" id="GL888624">
    <property type="protein sequence ID" value="EGI58961.1"/>
    <property type="molecule type" value="Genomic_DNA"/>
</dbReference>
<sequence length="143" mass="16192">MASGFRVALCRATSFPTRATYVSSFVNQGAPSDCLPISRRRLLAVFRVSPESRCRRRLTSQHRSKHRVRFSLDDRNAPVHGRGSKKSERFRPVSPLHNANTGFAGTFRSAGVLLTDASYSWIAEVRMLDSDDRNMMLLSDIRY</sequence>
<organism evidence="3">
    <name type="scientific">Acromyrmex echinatior</name>
    <name type="common">Panamanian leafcutter ant</name>
    <name type="synonym">Acromyrmex octospinosus echinatior</name>
    <dbReference type="NCBI Taxonomy" id="103372"/>
    <lineage>
        <taxon>Eukaryota</taxon>
        <taxon>Metazoa</taxon>
        <taxon>Ecdysozoa</taxon>
        <taxon>Arthropoda</taxon>
        <taxon>Hexapoda</taxon>
        <taxon>Insecta</taxon>
        <taxon>Pterygota</taxon>
        <taxon>Neoptera</taxon>
        <taxon>Endopterygota</taxon>
        <taxon>Hymenoptera</taxon>
        <taxon>Apocrita</taxon>
        <taxon>Aculeata</taxon>
        <taxon>Formicoidea</taxon>
        <taxon>Formicidae</taxon>
        <taxon>Myrmicinae</taxon>
        <taxon>Acromyrmex</taxon>
    </lineage>
</organism>
<evidence type="ECO:0000256" key="1">
    <source>
        <dbReference type="SAM" id="MobiDB-lite"/>
    </source>
</evidence>
<evidence type="ECO:0000313" key="2">
    <source>
        <dbReference type="EMBL" id="EGI58961.1"/>
    </source>
</evidence>
<accession>F4X428</accession>
<gene>
    <name evidence="2" type="ORF">G5I_13078</name>
</gene>
<dbReference type="Proteomes" id="UP000007755">
    <property type="component" value="Unassembled WGS sequence"/>
</dbReference>
<dbReference type="AlphaFoldDB" id="F4X428"/>
<keyword evidence="3" id="KW-1185">Reference proteome</keyword>
<protein>
    <submittedName>
        <fullName evidence="2">Uncharacterized protein</fullName>
    </submittedName>
</protein>
<feature type="region of interest" description="Disordered" evidence="1">
    <location>
        <begin position="75"/>
        <end position="95"/>
    </location>
</feature>
<evidence type="ECO:0000313" key="3">
    <source>
        <dbReference type="Proteomes" id="UP000007755"/>
    </source>
</evidence>
<dbReference type="InParanoid" id="F4X428"/>